<evidence type="ECO:0000313" key="3">
    <source>
        <dbReference type="Proteomes" id="UP001174909"/>
    </source>
</evidence>
<accession>A0AA35THF5</accession>
<reference evidence="2" key="1">
    <citation type="submission" date="2023-03" db="EMBL/GenBank/DDBJ databases">
        <authorList>
            <person name="Steffen K."/>
            <person name="Cardenas P."/>
        </authorList>
    </citation>
    <scope>NUCLEOTIDE SEQUENCE</scope>
</reference>
<dbReference type="GO" id="GO:0046872">
    <property type="term" value="F:metal ion binding"/>
    <property type="evidence" value="ECO:0007669"/>
    <property type="project" value="UniProtKB-ARBA"/>
</dbReference>
<dbReference type="Proteomes" id="UP001174909">
    <property type="component" value="Unassembled WGS sequence"/>
</dbReference>
<dbReference type="Pfam" id="PF05721">
    <property type="entry name" value="PhyH"/>
    <property type="match status" value="1"/>
</dbReference>
<proteinExistence type="predicted"/>
<dbReference type="PANTHER" id="PTHR20883:SF48">
    <property type="entry name" value="ECTOINE DIOXYGENASE"/>
    <property type="match status" value="1"/>
</dbReference>
<keyword evidence="2" id="KW-0560">Oxidoreductase</keyword>
<comment type="caution">
    <text evidence="2">The sequence shown here is derived from an EMBL/GenBank/DDBJ whole genome shotgun (WGS) entry which is preliminary data.</text>
</comment>
<organism evidence="2 3">
    <name type="scientific">Geodia barretti</name>
    <name type="common">Barrett's horny sponge</name>
    <dbReference type="NCBI Taxonomy" id="519541"/>
    <lineage>
        <taxon>Eukaryota</taxon>
        <taxon>Metazoa</taxon>
        <taxon>Porifera</taxon>
        <taxon>Demospongiae</taxon>
        <taxon>Heteroscleromorpha</taxon>
        <taxon>Tetractinellida</taxon>
        <taxon>Astrophorina</taxon>
        <taxon>Geodiidae</taxon>
        <taxon>Geodia</taxon>
    </lineage>
</organism>
<dbReference type="SUPFAM" id="SSF51197">
    <property type="entry name" value="Clavaminate synthase-like"/>
    <property type="match status" value="1"/>
</dbReference>
<evidence type="ECO:0000256" key="1">
    <source>
        <dbReference type="ARBA" id="ARBA00001962"/>
    </source>
</evidence>
<evidence type="ECO:0000313" key="2">
    <source>
        <dbReference type="EMBL" id="CAI8047658.1"/>
    </source>
</evidence>
<gene>
    <name evidence="2" type="ORF">GBAR_LOCUS26361</name>
</gene>
<dbReference type="PANTHER" id="PTHR20883">
    <property type="entry name" value="PHYTANOYL-COA DIOXYGENASE DOMAIN CONTAINING 1"/>
    <property type="match status" value="1"/>
</dbReference>
<dbReference type="AlphaFoldDB" id="A0AA35THF5"/>
<dbReference type="EMBL" id="CASHTH010003672">
    <property type="protein sequence ID" value="CAI8047658.1"/>
    <property type="molecule type" value="Genomic_DNA"/>
</dbReference>
<comment type="cofactor">
    <cofactor evidence="1">
        <name>Fe cation</name>
        <dbReference type="ChEBI" id="CHEBI:24875"/>
    </cofactor>
</comment>
<protein>
    <submittedName>
        <fullName evidence="2">Ectoine dioxygenase</fullName>
    </submittedName>
</protein>
<name>A0AA35THF5_GEOBA</name>
<dbReference type="GO" id="GO:0051213">
    <property type="term" value="F:dioxygenase activity"/>
    <property type="evidence" value="ECO:0007669"/>
    <property type="project" value="UniProtKB-KW"/>
</dbReference>
<dbReference type="InterPro" id="IPR008775">
    <property type="entry name" value="Phytyl_CoA_dOase-like"/>
</dbReference>
<keyword evidence="2" id="KW-0223">Dioxygenase</keyword>
<sequence>MKLTEQQIDFFNTFGYLAFPNLFSSDEVAWIIEEFDFSIQNFGEGKAHDGSKRTMFGGPIEHRPRLCSLLDDPRVLGVAGGVLGEDFNYASGDGNYYTGDTGWHPDGNWGQLFSCKIAFYLDSLTADTGCLRVIPGSQRPEHFVRAEKINPNQSEELFGVPPQEFPGSVALETNPGDLVIFNHDTYHASFGGGAQRRMFTMNLTRHCTTEPDLETLRKYLSIHSPGGYNVDTGASMYYPTILDTADEKRLVHLWQCVEIHDELFPQHARKAYSNLRPDFLRN</sequence>
<dbReference type="Gene3D" id="2.60.120.620">
    <property type="entry name" value="q2cbj1_9rhob like domain"/>
    <property type="match status" value="1"/>
</dbReference>
<keyword evidence="3" id="KW-1185">Reference proteome</keyword>